<dbReference type="Pfam" id="PF08593">
    <property type="entry name" value="Mug135_C"/>
    <property type="match status" value="1"/>
</dbReference>
<organism evidence="3 4">
    <name type="scientific">Collybiopsis luxurians FD-317 M1</name>
    <dbReference type="NCBI Taxonomy" id="944289"/>
    <lineage>
        <taxon>Eukaryota</taxon>
        <taxon>Fungi</taxon>
        <taxon>Dikarya</taxon>
        <taxon>Basidiomycota</taxon>
        <taxon>Agaricomycotina</taxon>
        <taxon>Agaricomycetes</taxon>
        <taxon>Agaricomycetidae</taxon>
        <taxon>Agaricales</taxon>
        <taxon>Marasmiineae</taxon>
        <taxon>Omphalotaceae</taxon>
        <taxon>Collybiopsis</taxon>
        <taxon>Collybiopsis luxurians</taxon>
    </lineage>
</organism>
<protein>
    <submittedName>
        <fullName evidence="3">Unplaced genomic scaffold GYMLUscaffold_59, whole genome shotgun sequence</fullName>
    </submittedName>
</protein>
<reference evidence="3 4" key="1">
    <citation type="submission" date="2014-04" db="EMBL/GenBank/DDBJ databases">
        <title>Evolutionary Origins and Diversification of the Mycorrhizal Mutualists.</title>
        <authorList>
            <consortium name="DOE Joint Genome Institute"/>
            <consortium name="Mycorrhizal Genomics Consortium"/>
            <person name="Kohler A."/>
            <person name="Kuo A."/>
            <person name="Nagy L.G."/>
            <person name="Floudas D."/>
            <person name="Copeland A."/>
            <person name="Barry K.W."/>
            <person name="Cichocki N."/>
            <person name="Veneault-Fourrey C."/>
            <person name="LaButti K."/>
            <person name="Lindquist E.A."/>
            <person name="Lipzen A."/>
            <person name="Lundell T."/>
            <person name="Morin E."/>
            <person name="Murat C."/>
            <person name="Riley R."/>
            <person name="Ohm R."/>
            <person name="Sun H."/>
            <person name="Tunlid A."/>
            <person name="Henrissat B."/>
            <person name="Grigoriev I.V."/>
            <person name="Hibbett D.S."/>
            <person name="Martin F."/>
        </authorList>
    </citation>
    <scope>NUCLEOTIDE SEQUENCE [LARGE SCALE GENOMIC DNA]</scope>
    <source>
        <strain evidence="3 4">FD-317 M1</strain>
    </source>
</reference>
<accession>A0A0D0BKU9</accession>
<sequence>MNGARYKKRIYDELASQNPNVTSAHYADASRYEHKLIAAFDLAQLPPQAGAGVPPAPAPAPIAPLVTGMAELLAGQQRILNTLVGVQVQLAQVDRRSAILANQTRGNGMGKPYEEVRFPDNTLPSQPGQGRAALPVLNTMLDIRALSGPDVTNYLRNHGILPDNVPHSVVDRRKKLAEIIGCIEYYEL</sequence>
<dbReference type="InterPro" id="IPR013902">
    <property type="entry name" value="Mug135-like_C"/>
</dbReference>
<evidence type="ECO:0000259" key="2">
    <source>
        <dbReference type="Pfam" id="PF08593"/>
    </source>
</evidence>
<gene>
    <name evidence="3" type="ORF">GYMLUDRAFT_99613</name>
</gene>
<dbReference type="AlphaFoldDB" id="A0A0D0BKU9"/>
<proteinExistence type="inferred from homology"/>
<dbReference type="HOGENOM" id="CLU_1441208_0_0_1"/>
<dbReference type="EMBL" id="KN834807">
    <property type="protein sequence ID" value="KIK55376.1"/>
    <property type="molecule type" value="Genomic_DNA"/>
</dbReference>
<name>A0A0D0BKU9_9AGAR</name>
<comment type="similarity">
    <text evidence="1">Belongs to the UPF0612 family.</text>
</comment>
<evidence type="ECO:0000313" key="3">
    <source>
        <dbReference type="EMBL" id="KIK55376.1"/>
    </source>
</evidence>
<dbReference type="OrthoDB" id="2855225at2759"/>
<evidence type="ECO:0000313" key="4">
    <source>
        <dbReference type="Proteomes" id="UP000053593"/>
    </source>
</evidence>
<dbReference type="Proteomes" id="UP000053593">
    <property type="component" value="Unassembled WGS sequence"/>
</dbReference>
<feature type="domain" description="Mug135-like C-terminal" evidence="2">
    <location>
        <begin position="101"/>
        <end position="182"/>
    </location>
</feature>
<evidence type="ECO:0000256" key="1">
    <source>
        <dbReference type="ARBA" id="ARBA00005788"/>
    </source>
</evidence>
<keyword evidence="4" id="KW-1185">Reference proteome</keyword>